<organism evidence="3 4">
    <name type="scientific">Neptunomonas antarctica</name>
    <dbReference type="NCBI Taxonomy" id="619304"/>
    <lineage>
        <taxon>Bacteria</taxon>
        <taxon>Pseudomonadati</taxon>
        <taxon>Pseudomonadota</taxon>
        <taxon>Gammaproteobacteria</taxon>
        <taxon>Oceanospirillales</taxon>
        <taxon>Oceanospirillaceae</taxon>
        <taxon>Neptunomonas</taxon>
    </lineage>
</organism>
<proteinExistence type="predicted"/>
<feature type="signal peptide" evidence="2">
    <location>
        <begin position="1"/>
        <end position="23"/>
    </location>
</feature>
<evidence type="ECO:0000256" key="1">
    <source>
        <dbReference type="SAM" id="MobiDB-lite"/>
    </source>
</evidence>
<dbReference type="Proteomes" id="UP000185999">
    <property type="component" value="Unassembled WGS sequence"/>
</dbReference>
<evidence type="ECO:0000313" key="4">
    <source>
        <dbReference type="Proteomes" id="UP000185999"/>
    </source>
</evidence>
<dbReference type="OrthoDB" id="6228841at2"/>
<feature type="region of interest" description="Disordered" evidence="1">
    <location>
        <begin position="69"/>
        <end position="100"/>
    </location>
</feature>
<evidence type="ECO:0000313" key="3">
    <source>
        <dbReference type="EMBL" id="SIS65550.1"/>
    </source>
</evidence>
<dbReference type="AlphaFoldDB" id="A0A1N7KVW2"/>
<name>A0A1N7KVW2_9GAMM</name>
<sequence>MINKYLGVLVAVPALMLALSVQAHSEKEHMKTAESPDCAVMNTMDHSKMDMNDPVVMAMMQQCMNTMHNESTDADSSAHGHGEQMSGANKVGDHMQAPSQ</sequence>
<dbReference type="STRING" id="619304.SAMN05421760_1036"/>
<reference evidence="4" key="1">
    <citation type="submission" date="2017-01" db="EMBL/GenBank/DDBJ databases">
        <authorList>
            <person name="Varghese N."/>
            <person name="Submissions S."/>
        </authorList>
    </citation>
    <scope>NUCLEOTIDE SEQUENCE [LARGE SCALE GENOMIC DNA]</scope>
    <source>
        <strain evidence="4">DSM 22306</strain>
    </source>
</reference>
<evidence type="ECO:0000256" key="2">
    <source>
        <dbReference type="SAM" id="SignalP"/>
    </source>
</evidence>
<accession>A0A1N7KVW2</accession>
<feature type="chain" id="PRO_5012161948" evidence="2">
    <location>
        <begin position="24"/>
        <end position="100"/>
    </location>
</feature>
<keyword evidence="2" id="KW-0732">Signal</keyword>
<protein>
    <submittedName>
        <fullName evidence="3">Uncharacterized protein</fullName>
    </submittedName>
</protein>
<keyword evidence="4" id="KW-1185">Reference proteome</keyword>
<dbReference type="EMBL" id="FTOE01000003">
    <property type="protein sequence ID" value="SIS65550.1"/>
    <property type="molecule type" value="Genomic_DNA"/>
</dbReference>
<gene>
    <name evidence="3" type="ORF">SAMN05421760_1036</name>
</gene>
<dbReference type="RefSeq" id="WP_076495973.1">
    <property type="nucleotide sequence ID" value="NZ_FTOE01000003.1"/>
</dbReference>